<dbReference type="Proteomes" id="UP000015104">
    <property type="component" value="Unassembled WGS sequence"/>
</dbReference>
<sequence length="33" mass="3761">MNGSTLKYLKMTTVSGVHTYEINLKPKHTQRSP</sequence>
<proteinExistence type="predicted"/>
<organism evidence="1 2">
    <name type="scientific">Tetranychus urticae</name>
    <name type="common">Two-spotted spider mite</name>
    <dbReference type="NCBI Taxonomy" id="32264"/>
    <lineage>
        <taxon>Eukaryota</taxon>
        <taxon>Metazoa</taxon>
        <taxon>Ecdysozoa</taxon>
        <taxon>Arthropoda</taxon>
        <taxon>Chelicerata</taxon>
        <taxon>Arachnida</taxon>
        <taxon>Acari</taxon>
        <taxon>Acariformes</taxon>
        <taxon>Trombidiformes</taxon>
        <taxon>Prostigmata</taxon>
        <taxon>Eleutherengona</taxon>
        <taxon>Raphignathae</taxon>
        <taxon>Tetranychoidea</taxon>
        <taxon>Tetranychidae</taxon>
        <taxon>Tetranychus</taxon>
    </lineage>
</organism>
<reference evidence="1" key="2">
    <citation type="submission" date="2015-06" db="UniProtKB">
        <authorList>
            <consortium name="EnsemblMetazoa"/>
        </authorList>
    </citation>
    <scope>IDENTIFICATION</scope>
</reference>
<protein>
    <submittedName>
        <fullName evidence="1">Uncharacterized protein</fullName>
    </submittedName>
</protein>
<dbReference type="EnsemblMetazoa" id="tetur16g00480.1">
    <property type="protein sequence ID" value="tetur16g00480.1"/>
    <property type="gene ID" value="tetur16g00480"/>
</dbReference>
<evidence type="ECO:0000313" key="2">
    <source>
        <dbReference type="Proteomes" id="UP000015104"/>
    </source>
</evidence>
<reference evidence="2" key="1">
    <citation type="submission" date="2011-08" db="EMBL/GenBank/DDBJ databases">
        <authorList>
            <person name="Rombauts S."/>
        </authorList>
    </citation>
    <scope>NUCLEOTIDE SEQUENCE</scope>
    <source>
        <strain evidence="2">London</strain>
    </source>
</reference>
<accession>T1KNC5</accession>
<dbReference type="AlphaFoldDB" id="T1KNC5"/>
<keyword evidence="2" id="KW-1185">Reference proteome</keyword>
<evidence type="ECO:0000313" key="1">
    <source>
        <dbReference type="EnsemblMetazoa" id="tetur16g00480.1"/>
    </source>
</evidence>
<name>T1KNC5_TETUR</name>
<dbReference type="EMBL" id="CAEY01000275">
    <property type="status" value="NOT_ANNOTATED_CDS"/>
    <property type="molecule type" value="Genomic_DNA"/>
</dbReference>
<dbReference type="HOGENOM" id="CLU_3385357_0_0_1"/>